<dbReference type="OrthoDB" id="8265259at2"/>
<gene>
    <name evidence="1" type="ORF">PX52LOC_03779</name>
</gene>
<dbReference type="Proteomes" id="UP000324974">
    <property type="component" value="Chromosome"/>
</dbReference>
<dbReference type="Gene3D" id="2.60.120.10">
    <property type="entry name" value="Jelly Rolls"/>
    <property type="match status" value="1"/>
</dbReference>
<proteinExistence type="predicted"/>
<name>A0A5C1AFQ2_9BACT</name>
<accession>A0A5C1AFQ2</accession>
<sequence length="113" mass="12144">MAIPHARSGDVIDVRPLRGELAQAVTRTLVKTDGLEVMRFVVPAGKEWPRHQVAGPVTVQCLEGRVAFTAGGTTRELTAGQMLYLAGGELHSLRGVEDASVLVTLVLHPERAH</sequence>
<dbReference type="RefSeq" id="WP_149111488.1">
    <property type="nucleotide sequence ID" value="NZ_CP042425.1"/>
</dbReference>
<dbReference type="AlphaFoldDB" id="A0A5C1AFQ2"/>
<evidence type="ECO:0000313" key="1">
    <source>
        <dbReference type="EMBL" id="QEL16806.1"/>
    </source>
</evidence>
<dbReference type="SUPFAM" id="SSF51182">
    <property type="entry name" value="RmlC-like cupins"/>
    <property type="match status" value="1"/>
</dbReference>
<dbReference type="InterPro" id="IPR011051">
    <property type="entry name" value="RmlC_Cupin_sf"/>
</dbReference>
<reference evidence="2" key="1">
    <citation type="submission" date="2019-08" db="EMBL/GenBank/DDBJ databases">
        <title>Limnoglobus roseus gen. nov., sp. nov., a novel freshwater planctomycete with a giant genome from the family Gemmataceae.</title>
        <authorList>
            <person name="Kulichevskaya I.S."/>
            <person name="Naumoff D.G."/>
            <person name="Miroshnikov K."/>
            <person name="Ivanova A."/>
            <person name="Philippov D.A."/>
            <person name="Hakobyan A."/>
            <person name="Rijpstra I.C."/>
            <person name="Sinninghe Damste J.S."/>
            <person name="Liesack W."/>
            <person name="Dedysh S.N."/>
        </authorList>
    </citation>
    <scope>NUCLEOTIDE SEQUENCE [LARGE SCALE GENOMIC DNA]</scope>
    <source>
        <strain evidence="2">PX52</strain>
    </source>
</reference>
<organism evidence="1 2">
    <name type="scientific">Limnoglobus roseus</name>
    <dbReference type="NCBI Taxonomy" id="2598579"/>
    <lineage>
        <taxon>Bacteria</taxon>
        <taxon>Pseudomonadati</taxon>
        <taxon>Planctomycetota</taxon>
        <taxon>Planctomycetia</taxon>
        <taxon>Gemmatales</taxon>
        <taxon>Gemmataceae</taxon>
        <taxon>Limnoglobus</taxon>
    </lineage>
</organism>
<dbReference type="InterPro" id="IPR014710">
    <property type="entry name" value="RmlC-like_jellyroll"/>
</dbReference>
<dbReference type="KEGG" id="lrs:PX52LOC_03779"/>
<protein>
    <submittedName>
        <fullName evidence="1">Cupin domain-containing protein</fullName>
    </submittedName>
</protein>
<dbReference type="EMBL" id="CP042425">
    <property type="protein sequence ID" value="QEL16806.1"/>
    <property type="molecule type" value="Genomic_DNA"/>
</dbReference>
<evidence type="ECO:0000313" key="2">
    <source>
        <dbReference type="Proteomes" id="UP000324974"/>
    </source>
</evidence>
<keyword evidence="2" id="KW-1185">Reference proteome</keyword>
<dbReference type="CDD" id="cd02230">
    <property type="entry name" value="cupin_HP0902-like"/>
    <property type="match status" value="1"/>
</dbReference>